<dbReference type="GO" id="GO:0071555">
    <property type="term" value="P:cell wall organization"/>
    <property type="evidence" value="ECO:0007669"/>
    <property type="project" value="UniProtKB-KW"/>
</dbReference>
<comment type="catalytic activity">
    <reaction evidence="12 13">
        <text>2 D-alanine + ATP = D-alanyl-D-alanine + ADP + phosphate + H(+)</text>
        <dbReference type="Rhea" id="RHEA:11224"/>
        <dbReference type="ChEBI" id="CHEBI:15378"/>
        <dbReference type="ChEBI" id="CHEBI:30616"/>
        <dbReference type="ChEBI" id="CHEBI:43474"/>
        <dbReference type="ChEBI" id="CHEBI:57416"/>
        <dbReference type="ChEBI" id="CHEBI:57822"/>
        <dbReference type="ChEBI" id="CHEBI:456216"/>
        <dbReference type="EC" id="6.3.2.4"/>
    </reaction>
</comment>
<dbReference type="Proteomes" id="UP000002574">
    <property type="component" value="Chromosome"/>
</dbReference>
<keyword evidence="15" id="KW-0464">Manganese</keyword>
<proteinExistence type="inferred from homology"/>
<evidence type="ECO:0000256" key="15">
    <source>
        <dbReference type="PIRSR" id="PIRSR039102-3"/>
    </source>
</evidence>
<comment type="cofactor">
    <cofactor evidence="15">
        <name>Mg(2+)</name>
        <dbReference type="ChEBI" id="CHEBI:18420"/>
    </cofactor>
    <cofactor evidence="15">
        <name>Mn(2+)</name>
        <dbReference type="ChEBI" id="CHEBI:29035"/>
    </cofactor>
    <text evidence="15">Binds 2 magnesium or manganese ions per subunit.</text>
</comment>
<comment type="function">
    <text evidence="13">Cell wall formation.</text>
</comment>
<dbReference type="KEGG" id="hth:HTH_1800"/>
<dbReference type="PROSITE" id="PS50975">
    <property type="entry name" value="ATP_GRASP"/>
    <property type="match status" value="1"/>
</dbReference>
<evidence type="ECO:0000256" key="8">
    <source>
        <dbReference type="ARBA" id="ARBA00022840"/>
    </source>
</evidence>
<comment type="cofactor">
    <cofactor evidence="1">
        <name>Mn(2+)</name>
        <dbReference type="ChEBI" id="CHEBI:29035"/>
    </cofactor>
</comment>
<evidence type="ECO:0000256" key="6">
    <source>
        <dbReference type="ARBA" id="ARBA00022598"/>
    </source>
</evidence>
<evidence type="ECO:0000256" key="9">
    <source>
        <dbReference type="ARBA" id="ARBA00022960"/>
    </source>
</evidence>
<dbReference type="InterPro" id="IPR013815">
    <property type="entry name" value="ATP_grasp_subdomain_1"/>
</dbReference>
<dbReference type="GO" id="GO:0046872">
    <property type="term" value="F:metal ion binding"/>
    <property type="evidence" value="ECO:0007669"/>
    <property type="project" value="UniProtKB-KW"/>
</dbReference>
<keyword evidence="15" id="KW-0460">Magnesium</keyword>
<dbReference type="PIRSF" id="PIRSF039102">
    <property type="entry name" value="Ddl/VanB"/>
    <property type="match status" value="1"/>
</dbReference>
<dbReference type="HAMAP" id="MF_00047">
    <property type="entry name" value="Dala_Dala_lig"/>
    <property type="match status" value="1"/>
</dbReference>
<keyword evidence="11 13" id="KW-0961">Cell wall biogenesis/degradation</keyword>
<dbReference type="KEGG" id="hte:Hydth_1782"/>
<dbReference type="Gene3D" id="3.30.1490.20">
    <property type="entry name" value="ATP-grasp fold, A domain"/>
    <property type="match status" value="1"/>
</dbReference>
<dbReference type="PROSITE" id="PS00843">
    <property type="entry name" value="DALA_DALA_LIGASE_1"/>
    <property type="match status" value="1"/>
</dbReference>
<dbReference type="OrthoDB" id="9813261at2"/>
<feature type="domain" description="ATP-grasp" evidence="17">
    <location>
        <begin position="99"/>
        <end position="288"/>
    </location>
</feature>
<dbReference type="AlphaFoldDB" id="D3DK92"/>
<dbReference type="RefSeq" id="WP_012964424.1">
    <property type="nucleotide sequence ID" value="NC_013799.1"/>
</dbReference>
<evidence type="ECO:0000256" key="13">
    <source>
        <dbReference type="HAMAP-Rule" id="MF_00047"/>
    </source>
</evidence>
<keyword evidence="10 13" id="KW-0573">Peptidoglycan synthesis</keyword>
<dbReference type="PATRIC" id="fig|608538.5.peg.1816"/>
<feature type="binding site" evidence="15">
    <location>
        <position position="255"/>
    </location>
    <ligand>
        <name>Mg(2+)</name>
        <dbReference type="ChEBI" id="CHEBI:18420"/>
        <label>1</label>
    </ligand>
</feature>
<evidence type="ECO:0000256" key="12">
    <source>
        <dbReference type="ARBA" id="ARBA00047614"/>
    </source>
</evidence>
<evidence type="ECO:0000313" key="19">
    <source>
        <dbReference type="Proteomes" id="UP000002574"/>
    </source>
</evidence>
<dbReference type="InterPro" id="IPR016185">
    <property type="entry name" value="PreATP-grasp_dom_sf"/>
</dbReference>
<dbReference type="UniPathway" id="UPA00219"/>
<keyword evidence="8 16" id="KW-0067">ATP-binding</keyword>
<dbReference type="InterPro" id="IPR011761">
    <property type="entry name" value="ATP-grasp"/>
</dbReference>
<dbReference type="Pfam" id="PF07478">
    <property type="entry name" value="Dala_Dala_lig_C"/>
    <property type="match status" value="1"/>
</dbReference>
<feature type="active site" evidence="14">
    <location>
        <position position="266"/>
    </location>
</feature>
<dbReference type="InterPro" id="IPR011095">
    <property type="entry name" value="Dala_Dala_lig_C"/>
</dbReference>
<dbReference type="EMBL" id="AP011112">
    <property type="protein sequence ID" value="BAI70244.1"/>
    <property type="molecule type" value="Genomic_DNA"/>
</dbReference>
<dbReference type="Gene3D" id="3.30.470.20">
    <property type="entry name" value="ATP-grasp fold, B domain"/>
    <property type="match status" value="1"/>
</dbReference>
<keyword evidence="15" id="KW-0479">Metal-binding</keyword>
<dbReference type="STRING" id="608538.HTH_1800"/>
<evidence type="ECO:0000256" key="7">
    <source>
        <dbReference type="ARBA" id="ARBA00022741"/>
    </source>
</evidence>
<dbReference type="SUPFAM" id="SSF56059">
    <property type="entry name" value="Glutathione synthetase ATP-binding domain-like"/>
    <property type="match status" value="1"/>
</dbReference>
<keyword evidence="19" id="KW-1185">Reference proteome</keyword>
<dbReference type="PROSITE" id="PS00844">
    <property type="entry name" value="DALA_DALA_LIGASE_2"/>
    <property type="match status" value="1"/>
</dbReference>
<accession>D3DK92</accession>
<name>D3DK92_HYDTT</name>
<keyword evidence="9 13" id="KW-0133">Cell shape</keyword>
<keyword evidence="6 13" id="KW-0436">Ligase</keyword>
<dbReference type="NCBIfam" id="TIGR01205">
    <property type="entry name" value="D_ala_D_alaTIGR"/>
    <property type="match status" value="1"/>
</dbReference>
<evidence type="ECO:0000256" key="1">
    <source>
        <dbReference type="ARBA" id="ARBA00001936"/>
    </source>
</evidence>
<evidence type="ECO:0000256" key="3">
    <source>
        <dbReference type="ARBA" id="ARBA00010871"/>
    </source>
</evidence>
<evidence type="ECO:0000256" key="11">
    <source>
        <dbReference type="ARBA" id="ARBA00023316"/>
    </source>
</evidence>
<dbReference type="GO" id="GO:0008360">
    <property type="term" value="P:regulation of cell shape"/>
    <property type="evidence" value="ECO:0007669"/>
    <property type="project" value="UniProtKB-KW"/>
</dbReference>
<dbReference type="GO" id="GO:0005524">
    <property type="term" value="F:ATP binding"/>
    <property type="evidence" value="ECO:0007669"/>
    <property type="project" value="UniProtKB-UniRule"/>
</dbReference>
<feature type="active site" evidence="14">
    <location>
        <position position="137"/>
    </location>
</feature>
<feature type="active site" evidence="14">
    <location>
        <position position="13"/>
    </location>
</feature>
<dbReference type="PANTHER" id="PTHR23132">
    <property type="entry name" value="D-ALANINE--D-ALANINE LIGASE"/>
    <property type="match status" value="1"/>
</dbReference>
<dbReference type="InterPro" id="IPR000291">
    <property type="entry name" value="D-Ala_lig_Van_CS"/>
</dbReference>
<dbReference type="NCBIfam" id="NF002378">
    <property type="entry name" value="PRK01372.1"/>
    <property type="match status" value="1"/>
</dbReference>
<reference evidence="18 19" key="1">
    <citation type="journal article" date="2010" name="J. Bacteriol.">
        <title>Complete genome sequence of the thermophilic, obligately chemolithoautotrophic hydrogen-oxidizing bacterium Hydrogenobacter thermophilus TK-6.</title>
        <authorList>
            <person name="Arai H."/>
            <person name="Kanbe H."/>
            <person name="Ishii M."/>
            <person name="Igarashi Y."/>
        </authorList>
    </citation>
    <scope>NUCLEOTIDE SEQUENCE [LARGE SCALE GENOMIC DNA]</scope>
    <source>
        <strain evidence="19">DSM 6534 / IAM 12695 / TK-6 [Tokyo]</strain>
    </source>
</reference>
<evidence type="ECO:0000256" key="14">
    <source>
        <dbReference type="PIRSR" id="PIRSR039102-1"/>
    </source>
</evidence>
<evidence type="ECO:0000256" key="2">
    <source>
        <dbReference type="ARBA" id="ARBA00004496"/>
    </source>
</evidence>
<dbReference type="InterPro" id="IPR011127">
    <property type="entry name" value="Dala_Dala_lig_N"/>
</dbReference>
<dbReference type="SUPFAM" id="SSF52440">
    <property type="entry name" value="PreATP-grasp domain"/>
    <property type="match status" value="1"/>
</dbReference>
<evidence type="ECO:0000256" key="4">
    <source>
        <dbReference type="ARBA" id="ARBA00012216"/>
    </source>
</evidence>
<evidence type="ECO:0000259" key="17">
    <source>
        <dbReference type="PROSITE" id="PS50975"/>
    </source>
</evidence>
<feature type="binding site" evidence="15">
    <location>
        <position position="255"/>
    </location>
    <ligand>
        <name>Mg(2+)</name>
        <dbReference type="ChEBI" id="CHEBI:18420"/>
        <label>2</label>
    </ligand>
</feature>
<dbReference type="GO" id="GO:0009252">
    <property type="term" value="P:peptidoglycan biosynthetic process"/>
    <property type="evidence" value="ECO:0007669"/>
    <property type="project" value="UniProtKB-UniRule"/>
</dbReference>
<dbReference type="PANTHER" id="PTHR23132:SF23">
    <property type="entry name" value="D-ALANINE--D-ALANINE LIGASE B"/>
    <property type="match status" value="1"/>
</dbReference>
<dbReference type="EC" id="6.3.2.4" evidence="4 13"/>
<feature type="binding site" evidence="15">
    <location>
        <position position="257"/>
    </location>
    <ligand>
        <name>Mg(2+)</name>
        <dbReference type="ChEBI" id="CHEBI:18420"/>
        <label>2</label>
    </ligand>
</feature>
<dbReference type="eggNOG" id="COG1181">
    <property type="taxonomic scope" value="Bacteria"/>
</dbReference>
<feature type="binding site" evidence="15">
    <location>
        <position position="242"/>
    </location>
    <ligand>
        <name>Mg(2+)</name>
        <dbReference type="ChEBI" id="CHEBI:18420"/>
        <label>1</label>
    </ligand>
</feature>
<comment type="pathway">
    <text evidence="13">Cell wall biogenesis; peptidoglycan biosynthesis.</text>
</comment>
<evidence type="ECO:0000256" key="16">
    <source>
        <dbReference type="PROSITE-ProRule" id="PRU00409"/>
    </source>
</evidence>
<dbReference type="GO" id="GO:0005737">
    <property type="term" value="C:cytoplasm"/>
    <property type="evidence" value="ECO:0007669"/>
    <property type="project" value="UniProtKB-SubCell"/>
</dbReference>
<evidence type="ECO:0000256" key="10">
    <source>
        <dbReference type="ARBA" id="ARBA00022984"/>
    </source>
</evidence>
<comment type="subcellular location">
    <subcellularLocation>
        <location evidence="2 13">Cytoplasm</location>
    </subcellularLocation>
</comment>
<evidence type="ECO:0000256" key="5">
    <source>
        <dbReference type="ARBA" id="ARBA00022490"/>
    </source>
</evidence>
<dbReference type="InterPro" id="IPR005905">
    <property type="entry name" value="D_ala_D_ala"/>
</dbReference>
<gene>
    <name evidence="18" type="primary">ddlA</name>
    <name evidence="13" type="synonym">ddl</name>
    <name evidence="18" type="ordered locus">HTH_1800</name>
</gene>
<protein>
    <recommendedName>
        <fullName evidence="4 13">D-alanine--D-alanine ligase</fullName>
        <ecNumber evidence="4 13">6.3.2.4</ecNumber>
    </recommendedName>
    <alternativeName>
        <fullName evidence="13">D-Ala-D-Ala ligase</fullName>
    </alternativeName>
    <alternativeName>
        <fullName evidence="13">D-alanylalanine synthetase</fullName>
    </alternativeName>
</protein>
<evidence type="ECO:0000313" key="18">
    <source>
        <dbReference type="EMBL" id="BAI70244.1"/>
    </source>
</evidence>
<dbReference type="GO" id="GO:0008716">
    <property type="term" value="F:D-alanine-D-alanine ligase activity"/>
    <property type="evidence" value="ECO:0007669"/>
    <property type="project" value="UniProtKB-UniRule"/>
</dbReference>
<organism evidence="18 19">
    <name type="scientific">Hydrogenobacter thermophilus (strain DSM 6534 / IAM 12695 / TK-6)</name>
    <dbReference type="NCBI Taxonomy" id="608538"/>
    <lineage>
        <taxon>Bacteria</taxon>
        <taxon>Pseudomonadati</taxon>
        <taxon>Aquificota</taxon>
        <taxon>Aquificia</taxon>
        <taxon>Aquificales</taxon>
        <taxon>Aquificaceae</taxon>
        <taxon>Hydrogenobacter</taxon>
    </lineage>
</organism>
<comment type="similarity">
    <text evidence="3 13">Belongs to the D-alanine--D-alanine ligase family.</text>
</comment>
<dbReference type="Gene3D" id="3.40.50.20">
    <property type="match status" value="1"/>
</dbReference>
<dbReference type="Pfam" id="PF01820">
    <property type="entry name" value="Dala_Dala_lig_N"/>
    <property type="match status" value="1"/>
</dbReference>
<keyword evidence="7 16" id="KW-0547">Nucleotide-binding</keyword>
<sequence length="288" mass="32326">MRVVVLMGGRSEEREISLKTGEAVLRAIRELGHEAIPLDLEENLCQKLLEIKPDKVFIALHGTYGEDGRVQGLLDILGIPYTGSGVLGSCLAMDKDITKKILTFHRIPVPAGICVRRGETFEWHSFPAVVKPADQGSSVGLFLVKDHDELENAVREVLSISHKVLIEEYIIGRDITVGILKGEALPPVEIKPKKGIYDYESKYTKGMSDYVFLEDEKLIKKLQDIALMVHKYLELKDISRVDFRLSEDGVAYVLEANTIPGMTELSLFPMMCKKKGIEFKEMIHMLLS</sequence>
<keyword evidence="5 13" id="KW-0963">Cytoplasm</keyword>